<organism evidence="3 4">
    <name type="scientific">Cellulomonas chitinilytica</name>
    <dbReference type="NCBI Taxonomy" id="398759"/>
    <lineage>
        <taxon>Bacteria</taxon>
        <taxon>Bacillati</taxon>
        <taxon>Actinomycetota</taxon>
        <taxon>Actinomycetes</taxon>
        <taxon>Micrococcales</taxon>
        <taxon>Cellulomonadaceae</taxon>
        <taxon>Cellulomonas</taxon>
    </lineage>
</organism>
<sequence length="314" mass="33971">MPHIDAYAQHSPYSDPGPHGALLKEVEPTPPALHQAACATIVHYRGQASELAAGQDADIDLRWLSHVLDVATARVPGSLTADRPVHDRVAGCCRDHSLFAVAVLREHGIPARTRVGFAGYFEGGFHHDHVVAELWDGDRWVRFDPELDPVNGPVGGPQPWGFDIDDMPTGPGAPFQTAAEVWQQVRAGTVDPSVYGVDASMPELCGAEFVRGYVVEELAHRQREELLLWDVWGDTVPRDLADGLPPEEEVDALVDEVADLLVRADAGDRDAEAALDALYGTSPRLNPSAGVLTLSPTGRVGDTDLAARSTRWRP</sequence>
<protein>
    <recommendedName>
        <fullName evidence="2">Transglutaminase-like domain-containing protein</fullName>
    </recommendedName>
</protein>
<evidence type="ECO:0000313" key="4">
    <source>
        <dbReference type="Proteomes" id="UP000632740"/>
    </source>
</evidence>
<comment type="caution">
    <text evidence="3">The sequence shown here is derived from an EMBL/GenBank/DDBJ whole genome shotgun (WGS) entry which is preliminary data.</text>
</comment>
<dbReference type="EMBL" id="BONK01000001">
    <property type="protein sequence ID" value="GIG19635.1"/>
    <property type="molecule type" value="Genomic_DNA"/>
</dbReference>
<dbReference type="AlphaFoldDB" id="A0A919NZV1"/>
<feature type="region of interest" description="Disordered" evidence="1">
    <location>
        <begin position="1"/>
        <end position="23"/>
    </location>
</feature>
<keyword evidence="4" id="KW-1185">Reference proteome</keyword>
<proteinExistence type="predicted"/>
<dbReference type="Proteomes" id="UP000632740">
    <property type="component" value="Unassembled WGS sequence"/>
</dbReference>
<feature type="domain" description="Transglutaminase-like" evidence="2">
    <location>
        <begin position="85"/>
        <end position="147"/>
    </location>
</feature>
<dbReference type="InterPro" id="IPR002931">
    <property type="entry name" value="Transglutaminase-like"/>
</dbReference>
<dbReference type="SMART" id="SM00460">
    <property type="entry name" value="TGc"/>
    <property type="match status" value="1"/>
</dbReference>
<evidence type="ECO:0000259" key="2">
    <source>
        <dbReference type="SMART" id="SM00460"/>
    </source>
</evidence>
<name>A0A919NZV1_9CELL</name>
<dbReference type="Pfam" id="PF01841">
    <property type="entry name" value="Transglut_core"/>
    <property type="match status" value="1"/>
</dbReference>
<evidence type="ECO:0000256" key="1">
    <source>
        <dbReference type="SAM" id="MobiDB-lite"/>
    </source>
</evidence>
<dbReference type="RefSeq" id="WP_203747751.1">
    <property type="nucleotide sequence ID" value="NZ_BONK01000001.1"/>
</dbReference>
<evidence type="ECO:0000313" key="3">
    <source>
        <dbReference type="EMBL" id="GIG19635.1"/>
    </source>
</evidence>
<accession>A0A919NZV1</accession>
<reference evidence="3" key="1">
    <citation type="submission" date="2021-01" db="EMBL/GenBank/DDBJ databases">
        <title>Whole genome shotgun sequence of Cellulomonas chitinilytica NBRC 110799.</title>
        <authorList>
            <person name="Komaki H."/>
            <person name="Tamura T."/>
        </authorList>
    </citation>
    <scope>NUCLEOTIDE SEQUENCE</scope>
    <source>
        <strain evidence="3">NBRC 110799</strain>
    </source>
</reference>
<dbReference type="Gene3D" id="3.10.620.30">
    <property type="match status" value="1"/>
</dbReference>
<gene>
    <name evidence="3" type="ORF">Cch01nite_03590</name>
</gene>
<dbReference type="SUPFAM" id="SSF54001">
    <property type="entry name" value="Cysteine proteinases"/>
    <property type="match status" value="1"/>
</dbReference>
<dbReference type="InterPro" id="IPR038765">
    <property type="entry name" value="Papain-like_cys_pep_sf"/>
</dbReference>